<name>A9AW95_HERA2</name>
<dbReference type="Pfam" id="PF02668">
    <property type="entry name" value="TauD"/>
    <property type="match status" value="1"/>
</dbReference>
<protein>
    <submittedName>
        <fullName evidence="5">Taurine catabolism dioxygenase TauD/TfdA</fullName>
    </submittedName>
</protein>
<sequence>MEAKSGLKKQLGSIKRQALATDQQALVTTSFLSEGQNLPLVVRPSVAGVDLAQWATNNLAWLTTQLHHYGGVLFRGFGVDTAQAFETVISAASGELLEYRERSSPRSQVQGNIYTSTEHPADQTIFLHNENSYQQAWPRQIFFCCTIEPATGGETPIADVRKVYQRLDPALRQRFIDRGILYVRNFGGGVGLDWRNVFQTADRAEVDAYCERVGMQAIWGENDHLQTRRMGRAVATHPITGDLVWFNHATFFHVSTLEAPIRDGLLAQFKPEQLPNNSYYGDGSPIEPEVMETLRAAYHAETIMFPWERGDVLMLDNMLVAHARSPFTGSRQVLVGMAHPTTHGDVANAING</sequence>
<gene>
    <name evidence="5" type="ordered locus">Haur_2105</name>
</gene>
<dbReference type="InterPro" id="IPR050411">
    <property type="entry name" value="AlphaKG_dependent_hydroxylases"/>
</dbReference>
<keyword evidence="3" id="KW-0045">Antibiotic biosynthesis</keyword>
<dbReference type="STRING" id="316274.Haur_2105"/>
<reference evidence="5 6" key="1">
    <citation type="journal article" date="2011" name="Stand. Genomic Sci.">
        <title>Complete genome sequence of the filamentous gliding predatory bacterium Herpetosiphon aurantiacus type strain (114-95(T)).</title>
        <authorList>
            <person name="Kiss H."/>
            <person name="Nett M."/>
            <person name="Domin N."/>
            <person name="Martin K."/>
            <person name="Maresca J.A."/>
            <person name="Copeland A."/>
            <person name="Lapidus A."/>
            <person name="Lucas S."/>
            <person name="Berry K.W."/>
            <person name="Glavina Del Rio T."/>
            <person name="Dalin E."/>
            <person name="Tice H."/>
            <person name="Pitluck S."/>
            <person name="Richardson P."/>
            <person name="Bruce D."/>
            <person name="Goodwin L."/>
            <person name="Han C."/>
            <person name="Detter J.C."/>
            <person name="Schmutz J."/>
            <person name="Brettin T."/>
            <person name="Land M."/>
            <person name="Hauser L."/>
            <person name="Kyrpides N.C."/>
            <person name="Ivanova N."/>
            <person name="Goker M."/>
            <person name="Woyke T."/>
            <person name="Klenk H.P."/>
            <person name="Bryant D.A."/>
        </authorList>
    </citation>
    <scope>NUCLEOTIDE SEQUENCE [LARGE SCALE GENOMIC DNA]</scope>
    <source>
        <strain evidence="6">ATCC 23779 / DSM 785 / 114-95</strain>
    </source>
</reference>
<dbReference type="SUPFAM" id="SSF51197">
    <property type="entry name" value="Clavaminate synthase-like"/>
    <property type="match status" value="1"/>
</dbReference>
<feature type="domain" description="TauD/TfdA-like" evidence="4">
    <location>
        <begin position="45"/>
        <end position="337"/>
    </location>
</feature>
<evidence type="ECO:0000256" key="2">
    <source>
        <dbReference type="ARBA" id="ARBA00023002"/>
    </source>
</evidence>
<keyword evidence="2" id="KW-0560">Oxidoreductase</keyword>
<dbReference type="PANTHER" id="PTHR10696">
    <property type="entry name" value="GAMMA-BUTYROBETAINE HYDROXYLASE-RELATED"/>
    <property type="match status" value="1"/>
</dbReference>
<accession>A9AW95</accession>
<dbReference type="GO" id="GO:0017000">
    <property type="term" value="P:antibiotic biosynthetic process"/>
    <property type="evidence" value="ECO:0007669"/>
    <property type="project" value="UniProtKB-KW"/>
</dbReference>
<proteinExistence type="predicted"/>
<dbReference type="KEGG" id="hau:Haur_2105"/>
<dbReference type="HOGENOM" id="CLU_044153_0_0_0"/>
<organism evidence="5 6">
    <name type="scientific">Herpetosiphon aurantiacus (strain ATCC 23779 / DSM 785 / 114-95)</name>
    <dbReference type="NCBI Taxonomy" id="316274"/>
    <lineage>
        <taxon>Bacteria</taxon>
        <taxon>Bacillati</taxon>
        <taxon>Chloroflexota</taxon>
        <taxon>Chloroflexia</taxon>
        <taxon>Herpetosiphonales</taxon>
        <taxon>Herpetosiphonaceae</taxon>
        <taxon>Herpetosiphon</taxon>
    </lineage>
</organism>
<keyword evidence="5" id="KW-0223">Dioxygenase</keyword>
<dbReference type="PANTHER" id="PTHR10696:SF56">
    <property type="entry name" value="TAUD_TFDA-LIKE DOMAIN-CONTAINING PROTEIN"/>
    <property type="match status" value="1"/>
</dbReference>
<dbReference type="InterPro" id="IPR003819">
    <property type="entry name" value="TauD/TfdA-like"/>
</dbReference>
<dbReference type="eggNOG" id="COG2175">
    <property type="taxonomic scope" value="Bacteria"/>
</dbReference>
<dbReference type="BioCyc" id="HAUR316274:GHYA-2133-MONOMER"/>
<evidence type="ECO:0000313" key="5">
    <source>
        <dbReference type="EMBL" id="ABX04745.1"/>
    </source>
</evidence>
<evidence type="ECO:0000313" key="6">
    <source>
        <dbReference type="Proteomes" id="UP000000787"/>
    </source>
</evidence>
<dbReference type="Gene3D" id="3.60.130.10">
    <property type="entry name" value="Clavaminate synthase-like"/>
    <property type="match status" value="1"/>
</dbReference>
<evidence type="ECO:0000259" key="4">
    <source>
        <dbReference type="Pfam" id="PF02668"/>
    </source>
</evidence>
<dbReference type="InParanoid" id="A9AW95"/>
<comment type="cofactor">
    <cofactor evidence="1">
        <name>Fe(2+)</name>
        <dbReference type="ChEBI" id="CHEBI:29033"/>
    </cofactor>
</comment>
<dbReference type="InterPro" id="IPR042098">
    <property type="entry name" value="TauD-like_sf"/>
</dbReference>
<dbReference type="GO" id="GO:0051213">
    <property type="term" value="F:dioxygenase activity"/>
    <property type="evidence" value="ECO:0007669"/>
    <property type="project" value="UniProtKB-KW"/>
</dbReference>
<dbReference type="Proteomes" id="UP000000787">
    <property type="component" value="Chromosome"/>
</dbReference>
<evidence type="ECO:0000256" key="1">
    <source>
        <dbReference type="ARBA" id="ARBA00001954"/>
    </source>
</evidence>
<dbReference type="EMBL" id="CP000875">
    <property type="protein sequence ID" value="ABX04745.1"/>
    <property type="molecule type" value="Genomic_DNA"/>
</dbReference>
<keyword evidence="6" id="KW-1185">Reference proteome</keyword>
<dbReference type="AlphaFoldDB" id="A9AW95"/>
<evidence type="ECO:0000256" key="3">
    <source>
        <dbReference type="ARBA" id="ARBA00023194"/>
    </source>
</evidence>